<dbReference type="EMBL" id="MVBO01000101">
    <property type="protein sequence ID" value="OZJ03155.1"/>
    <property type="molecule type" value="Genomic_DNA"/>
</dbReference>
<gene>
    <name evidence="2" type="ORF">BZG36_03895</name>
</gene>
<accession>A0A261XXQ3</accession>
<feature type="region of interest" description="Disordered" evidence="1">
    <location>
        <begin position="181"/>
        <end position="297"/>
    </location>
</feature>
<feature type="compositionally biased region" description="Pro residues" evidence="1">
    <location>
        <begin position="208"/>
        <end position="224"/>
    </location>
</feature>
<keyword evidence="3" id="KW-1185">Reference proteome</keyword>
<dbReference type="Proteomes" id="UP000242875">
    <property type="component" value="Unassembled WGS sequence"/>
</dbReference>
<sequence>MDACQTSLDVIAATTPGIPPQPVFPGFLPPNIPPRELREVRTIQRPGEEFLQPVIVVTITHSQPAPTVIVKRETTPSGRPPLIIFRGLKLPHKKPIIVDRRVNRMVPLEIVDQRESPDAMIGGMRMMNDAVLQTGGGVPINVASSMPPGTIFLSNGTMIPPQQQVMAGVIDDGLMVVPPAPSPSPYLRRKPPESFGPPENFASIPNSTSPPPQQPFYQPMPSPQPTGAAAEPADEARPRVRFAEQAQYREFQPDPSEYASDDAEDDEEPWMYPPARSSRSSRSRYPGDYSSGSSGYDDLYNGPRSAFSVPASFEPPILSMRSSNAADDFYPRARYRSGPGVV</sequence>
<comment type="caution">
    <text evidence="2">The sequence shown here is derived from an EMBL/GenBank/DDBJ whole genome shotgun (WGS) entry which is preliminary data.</text>
</comment>
<name>A0A261XXQ3_9FUNG</name>
<evidence type="ECO:0000313" key="2">
    <source>
        <dbReference type="EMBL" id="OZJ03155.1"/>
    </source>
</evidence>
<dbReference type="OrthoDB" id="2290774at2759"/>
<evidence type="ECO:0000256" key="1">
    <source>
        <dbReference type="SAM" id="MobiDB-lite"/>
    </source>
</evidence>
<protein>
    <submittedName>
        <fullName evidence="2">Uncharacterized protein</fullName>
    </submittedName>
</protein>
<evidence type="ECO:0000313" key="3">
    <source>
        <dbReference type="Proteomes" id="UP000242875"/>
    </source>
</evidence>
<organism evidence="2 3">
    <name type="scientific">Bifiguratus adelaidae</name>
    <dbReference type="NCBI Taxonomy" id="1938954"/>
    <lineage>
        <taxon>Eukaryota</taxon>
        <taxon>Fungi</taxon>
        <taxon>Fungi incertae sedis</taxon>
        <taxon>Mucoromycota</taxon>
        <taxon>Mucoromycotina</taxon>
        <taxon>Endogonomycetes</taxon>
        <taxon>Endogonales</taxon>
        <taxon>Endogonales incertae sedis</taxon>
        <taxon>Bifiguratus</taxon>
    </lineage>
</organism>
<proteinExistence type="predicted"/>
<dbReference type="AlphaFoldDB" id="A0A261XXQ3"/>
<reference evidence="2 3" key="1">
    <citation type="journal article" date="2017" name="Mycologia">
        <title>Bifiguratus adelaidae, gen. et sp. nov., a new member of Mucoromycotina in endophytic and soil-dwelling habitats.</title>
        <authorList>
            <person name="Torres-Cruz T.J."/>
            <person name="Billingsley Tobias T.L."/>
            <person name="Almatruk M."/>
            <person name="Hesse C."/>
            <person name="Kuske C.R."/>
            <person name="Desiro A."/>
            <person name="Benucci G.M."/>
            <person name="Bonito G."/>
            <person name="Stajich J.E."/>
            <person name="Dunlap C."/>
            <person name="Arnold A.E."/>
            <person name="Porras-Alfaro A."/>
        </authorList>
    </citation>
    <scope>NUCLEOTIDE SEQUENCE [LARGE SCALE GENOMIC DNA]</scope>
    <source>
        <strain evidence="2 3">AZ0501</strain>
    </source>
</reference>
<feature type="compositionally biased region" description="Acidic residues" evidence="1">
    <location>
        <begin position="259"/>
        <end position="269"/>
    </location>
</feature>
<feature type="compositionally biased region" description="Low complexity" evidence="1">
    <location>
        <begin position="273"/>
        <end position="297"/>
    </location>
</feature>